<dbReference type="Pfam" id="PF03772">
    <property type="entry name" value="Competence"/>
    <property type="match status" value="1"/>
</dbReference>
<dbReference type="PANTHER" id="PTHR30619">
    <property type="entry name" value="DNA INTERNALIZATION/COMPETENCE PROTEIN COMEC/REC2"/>
    <property type="match status" value="1"/>
</dbReference>
<keyword evidence="9" id="KW-1185">Reference proteome</keyword>
<evidence type="ECO:0000256" key="6">
    <source>
        <dbReference type="SAM" id="Phobius"/>
    </source>
</evidence>
<dbReference type="PANTHER" id="PTHR30619:SF7">
    <property type="entry name" value="BETA-LACTAMASE DOMAIN PROTEIN"/>
    <property type="match status" value="1"/>
</dbReference>
<dbReference type="OrthoDB" id="5372341at2"/>
<keyword evidence="5 6" id="KW-0472">Membrane</keyword>
<feature type="transmembrane region" description="Helical" evidence="6">
    <location>
        <begin position="272"/>
        <end position="290"/>
    </location>
</feature>
<feature type="transmembrane region" description="Helical" evidence="6">
    <location>
        <begin position="331"/>
        <end position="355"/>
    </location>
</feature>
<protein>
    <submittedName>
        <fullName evidence="8">Competence protein</fullName>
    </submittedName>
</protein>
<feature type="transmembrane region" description="Helical" evidence="6">
    <location>
        <begin position="12"/>
        <end position="29"/>
    </location>
</feature>
<evidence type="ECO:0000256" key="5">
    <source>
        <dbReference type="ARBA" id="ARBA00023136"/>
    </source>
</evidence>
<feature type="transmembrane region" description="Helical" evidence="6">
    <location>
        <begin position="297"/>
        <end position="319"/>
    </location>
</feature>
<name>A0A4Q1AHQ9_9BACT</name>
<feature type="transmembrane region" description="Helical" evidence="6">
    <location>
        <begin position="167"/>
        <end position="191"/>
    </location>
</feature>
<evidence type="ECO:0000256" key="2">
    <source>
        <dbReference type="ARBA" id="ARBA00022475"/>
    </source>
</evidence>
<evidence type="ECO:0000256" key="4">
    <source>
        <dbReference type="ARBA" id="ARBA00022989"/>
    </source>
</evidence>
<evidence type="ECO:0000256" key="1">
    <source>
        <dbReference type="ARBA" id="ARBA00004651"/>
    </source>
</evidence>
<feature type="transmembrane region" description="Helical" evidence="6">
    <location>
        <begin position="203"/>
        <end position="221"/>
    </location>
</feature>
<dbReference type="InterPro" id="IPR052159">
    <property type="entry name" value="Competence_DNA_uptake"/>
</dbReference>
<gene>
    <name evidence="8" type="ORF">CRV07_12075</name>
</gene>
<dbReference type="InterPro" id="IPR004477">
    <property type="entry name" value="ComEC_N"/>
</dbReference>
<accession>A0A4Q1AHQ9</accession>
<evidence type="ECO:0000259" key="7">
    <source>
        <dbReference type="Pfam" id="PF03772"/>
    </source>
</evidence>
<dbReference type="AlphaFoldDB" id="A0A4Q1AHQ9"/>
<keyword evidence="3 6" id="KW-0812">Transmembrane</keyword>
<dbReference type="GO" id="GO:0005886">
    <property type="term" value="C:plasma membrane"/>
    <property type="evidence" value="ECO:0007669"/>
    <property type="project" value="UniProtKB-SubCell"/>
</dbReference>
<feature type="domain" description="ComEC/Rec2-related protein" evidence="7">
    <location>
        <begin position="153"/>
        <end position="360"/>
    </location>
</feature>
<feature type="transmembrane region" description="Helical" evidence="6">
    <location>
        <begin position="249"/>
        <end position="266"/>
    </location>
</feature>
<reference evidence="8 9" key="1">
    <citation type="submission" date="2017-10" db="EMBL/GenBank/DDBJ databases">
        <title>Genomics of the genus Arcobacter.</title>
        <authorList>
            <person name="Perez-Cataluna A."/>
            <person name="Figueras M.J."/>
        </authorList>
    </citation>
    <scope>NUCLEOTIDE SEQUENCE [LARGE SCALE GENOMIC DNA]</scope>
    <source>
        <strain evidence="8 9">CECT 8441</strain>
    </source>
</reference>
<feature type="transmembrane region" description="Helical" evidence="6">
    <location>
        <begin position="227"/>
        <end position="242"/>
    </location>
</feature>
<comment type="subcellular location">
    <subcellularLocation>
        <location evidence="1">Cell membrane</location>
        <topology evidence="1">Multi-pass membrane protein</topology>
    </subcellularLocation>
</comment>
<proteinExistence type="predicted"/>
<dbReference type="Proteomes" id="UP000289758">
    <property type="component" value="Unassembled WGS sequence"/>
</dbReference>
<organism evidence="8 9">
    <name type="scientific">Halarcobacter ebronensis</name>
    <dbReference type="NCBI Taxonomy" id="1462615"/>
    <lineage>
        <taxon>Bacteria</taxon>
        <taxon>Pseudomonadati</taxon>
        <taxon>Campylobacterota</taxon>
        <taxon>Epsilonproteobacteria</taxon>
        <taxon>Campylobacterales</taxon>
        <taxon>Arcobacteraceae</taxon>
        <taxon>Halarcobacter</taxon>
    </lineage>
</organism>
<dbReference type="EMBL" id="PDKK01000012">
    <property type="protein sequence ID" value="RXK03411.1"/>
    <property type="molecule type" value="Genomic_DNA"/>
</dbReference>
<comment type="caution">
    <text evidence="8">The sequence shown here is derived from an EMBL/GenBank/DDBJ whole genome shotgun (WGS) entry which is preliminary data.</text>
</comment>
<evidence type="ECO:0000313" key="9">
    <source>
        <dbReference type="Proteomes" id="UP000289758"/>
    </source>
</evidence>
<sequence length="412" mass="49619">MNSLQLFNNKKETSLLIILLTFLAFFNYFHEYFKYKEFKSEEIYSGTFQIVNIYKKDDFFVVKLQNSNFSFFTSLELLENLHKLDYIDITFVTLNIEFIDYLKGFYSKSIYHEEPFSKPSIKTILYDKINQIHKNSKLSELFAALFLAIPASKQSREFYTNWGISHLIAISGFHLAILLFISYWFIYLIYFQIHKKYFIYRNIKFDVLLISTFFALFYLYLTDLVPSLLRSFVMFLLGILFLRANIKLLSFKTLFLTLLLILAIFPKFLFSISLWFSIAGVFYIFLYIKYFNNFPKILSIIFFNFWIFFVFNPVVHFFFYNTTYEQLLSPLITILFTIFYPLELFLHLLGFGDILNDYIVILFDYKFIIFEKESKLFFFIFYILCSILSIFSKKFFIILNLLLLIFNINIYI</sequence>
<feature type="transmembrane region" description="Helical" evidence="6">
    <location>
        <begin position="376"/>
        <end position="406"/>
    </location>
</feature>
<evidence type="ECO:0000313" key="8">
    <source>
        <dbReference type="EMBL" id="RXK03411.1"/>
    </source>
</evidence>
<dbReference type="NCBIfam" id="TIGR00360">
    <property type="entry name" value="ComEC_N-term"/>
    <property type="match status" value="1"/>
</dbReference>
<evidence type="ECO:0000256" key="3">
    <source>
        <dbReference type="ARBA" id="ARBA00022692"/>
    </source>
</evidence>
<keyword evidence="4 6" id="KW-1133">Transmembrane helix</keyword>
<keyword evidence="2" id="KW-1003">Cell membrane</keyword>
<dbReference type="RefSeq" id="WP_129087908.1">
    <property type="nucleotide sequence ID" value="NZ_CP053836.1"/>
</dbReference>